<evidence type="ECO:0000256" key="8">
    <source>
        <dbReference type="ARBA" id="ARBA00022989"/>
    </source>
</evidence>
<gene>
    <name evidence="12" type="ORF">Cni_G17641</name>
</gene>
<dbReference type="GO" id="GO:0005085">
    <property type="term" value="F:guanyl-nucleotide exchange factor activity"/>
    <property type="evidence" value="ECO:0007669"/>
    <property type="project" value="InterPro"/>
</dbReference>
<dbReference type="GO" id="GO:0006888">
    <property type="term" value="P:endoplasmic reticulum to Golgi vesicle-mediated transport"/>
    <property type="evidence" value="ECO:0007669"/>
    <property type="project" value="TreeGrafter"/>
</dbReference>
<sequence>MGQLSILSSFPSTLTPQSLDQRAYFIPPPLQVSSDKTPLSCSINSSEEEKEKWRKSLMEGGDTAGPATCAAWIRQSEKRTLVVVGRARYRSCPPVLDIFEFNAKTTSLSPDPLVRFEIREEGADPLGFAVHPSGDEFVCSTANGCRLYDLDSQDFTIKLIAKDLPPLQSIGPQKCLAFSTDGLKFAVGGEDGHLRIFQWPTLNVILDEPKAHKSFRDMDISLDSEFLVSTSTDGSARIWKINDGVPLVSLTRTADEKIECCRFSRDGTKPFLFCTVQKGSKATTAVWDISTWNRIGYKRLLGKPTSVLSTSLDGKYLGLGSKDGDMCIVEVKTMGISHLSKKLHLGTSITSLEFCPKERVVLSASNQWGVMMTKLNVPADWKEWQIYLVLLGLFLASLLVFYVIYENSDSFWNFPLGKNQPARPSTMTFTEPQSSDDSPW</sequence>
<evidence type="ECO:0000256" key="2">
    <source>
        <dbReference type="ARBA" id="ARBA00022448"/>
    </source>
</evidence>
<reference evidence="12 13" key="1">
    <citation type="submission" date="2023-10" db="EMBL/GenBank/DDBJ databases">
        <title>Chromosome-scale genome assembly provides insights into flower coloration mechanisms of Canna indica.</title>
        <authorList>
            <person name="Li C."/>
        </authorList>
    </citation>
    <scope>NUCLEOTIDE SEQUENCE [LARGE SCALE GENOMIC DNA]</scope>
    <source>
        <tissue evidence="12">Flower</tissue>
    </source>
</reference>
<evidence type="ECO:0000313" key="13">
    <source>
        <dbReference type="Proteomes" id="UP001327560"/>
    </source>
</evidence>
<dbReference type="PROSITE" id="PS50082">
    <property type="entry name" value="WD_REPEATS_2"/>
    <property type="match status" value="1"/>
</dbReference>
<dbReference type="EMBL" id="CP136894">
    <property type="protein sequence ID" value="WOL08888.1"/>
    <property type="molecule type" value="Genomic_DNA"/>
</dbReference>
<dbReference type="InterPro" id="IPR001680">
    <property type="entry name" value="WD40_rpt"/>
</dbReference>
<dbReference type="Proteomes" id="UP001327560">
    <property type="component" value="Chromosome 5"/>
</dbReference>
<dbReference type="FunFam" id="2.130.10.10:FF:000435">
    <property type="entry name" value="SEC12-like protein 1"/>
    <property type="match status" value="1"/>
</dbReference>
<accession>A0AAQ3KKW4</accession>
<keyword evidence="2" id="KW-0813">Transport</keyword>
<dbReference type="PANTHER" id="PTHR23284:SF2">
    <property type="entry name" value="SEC12-LIKE PROTEIN 1"/>
    <property type="match status" value="1"/>
</dbReference>
<dbReference type="GO" id="GO:0015031">
    <property type="term" value="P:protein transport"/>
    <property type="evidence" value="ECO:0007669"/>
    <property type="project" value="UniProtKB-KW"/>
</dbReference>
<feature type="transmembrane region" description="Helical" evidence="11">
    <location>
        <begin position="384"/>
        <end position="405"/>
    </location>
</feature>
<keyword evidence="5" id="KW-0677">Repeat</keyword>
<evidence type="ECO:0000256" key="10">
    <source>
        <dbReference type="PROSITE-ProRule" id="PRU00221"/>
    </source>
</evidence>
<keyword evidence="4 11" id="KW-0812">Transmembrane</keyword>
<dbReference type="AlphaFoldDB" id="A0AAQ3KKW4"/>
<evidence type="ECO:0000256" key="1">
    <source>
        <dbReference type="ARBA" id="ARBA00004389"/>
    </source>
</evidence>
<evidence type="ECO:0000256" key="4">
    <source>
        <dbReference type="ARBA" id="ARBA00022692"/>
    </source>
</evidence>
<keyword evidence="13" id="KW-1185">Reference proteome</keyword>
<organism evidence="12 13">
    <name type="scientific">Canna indica</name>
    <name type="common">Indian-shot</name>
    <dbReference type="NCBI Taxonomy" id="4628"/>
    <lineage>
        <taxon>Eukaryota</taxon>
        <taxon>Viridiplantae</taxon>
        <taxon>Streptophyta</taxon>
        <taxon>Embryophyta</taxon>
        <taxon>Tracheophyta</taxon>
        <taxon>Spermatophyta</taxon>
        <taxon>Magnoliopsida</taxon>
        <taxon>Liliopsida</taxon>
        <taxon>Zingiberales</taxon>
        <taxon>Cannaceae</taxon>
        <taxon>Canna</taxon>
    </lineage>
</organism>
<evidence type="ECO:0000313" key="12">
    <source>
        <dbReference type="EMBL" id="WOL08888.1"/>
    </source>
</evidence>
<dbReference type="InterPro" id="IPR045260">
    <property type="entry name" value="Sec12-like"/>
</dbReference>
<feature type="repeat" description="WD" evidence="10">
    <location>
        <begin position="223"/>
        <end position="249"/>
    </location>
</feature>
<evidence type="ECO:0000256" key="11">
    <source>
        <dbReference type="SAM" id="Phobius"/>
    </source>
</evidence>
<dbReference type="PANTHER" id="PTHR23284">
    <property type="entry name" value="PROLACTIN REGULATORY ELEMENT BINDING PROTEIN"/>
    <property type="match status" value="1"/>
</dbReference>
<dbReference type="InterPro" id="IPR015943">
    <property type="entry name" value="WD40/YVTN_repeat-like_dom_sf"/>
</dbReference>
<comment type="subcellular location">
    <subcellularLocation>
        <location evidence="1">Endoplasmic reticulum membrane</location>
        <topology evidence="1">Single-pass membrane protein</topology>
    </subcellularLocation>
</comment>
<dbReference type="SUPFAM" id="SSF50978">
    <property type="entry name" value="WD40 repeat-like"/>
    <property type="match status" value="1"/>
</dbReference>
<dbReference type="Gene3D" id="2.130.10.10">
    <property type="entry name" value="YVTN repeat-like/Quinoprotein amine dehydrogenase"/>
    <property type="match status" value="1"/>
</dbReference>
<dbReference type="SMART" id="SM00320">
    <property type="entry name" value="WD40"/>
    <property type="match status" value="5"/>
</dbReference>
<dbReference type="Pfam" id="PF00400">
    <property type="entry name" value="WD40"/>
    <property type="match status" value="2"/>
</dbReference>
<proteinExistence type="predicted"/>
<dbReference type="InterPro" id="IPR036322">
    <property type="entry name" value="WD40_repeat_dom_sf"/>
</dbReference>
<evidence type="ECO:0000256" key="3">
    <source>
        <dbReference type="ARBA" id="ARBA00022574"/>
    </source>
</evidence>
<keyword evidence="9 11" id="KW-0472">Membrane</keyword>
<keyword evidence="8 11" id="KW-1133">Transmembrane helix</keyword>
<keyword evidence="7" id="KW-0653">Protein transport</keyword>
<dbReference type="GO" id="GO:0005789">
    <property type="term" value="C:endoplasmic reticulum membrane"/>
    <property type="evidence" value="ECO:0007669"/>
    <property type="project" value="UniProtKB-SubCell"/>
</dbReference>
<protein>
    <submittedName>
        <fullName evidence="12">SEC12-like protein 1 isoform X2</fullName>
    </submittedName>
</protein>
<dbReference type="GO" id="GO:0003400">
    <property type="term" value="P:regulation of COPII vesicle coating"/>
    <property type="evidence" value="ECO:0007669"/>
    <property type="project" value="TreeGrafter"/>
</dbReference>
<evidence type="ECO:0000256" key="6">
    <source>
        <dbReference type="ARBA" id="ARBA00022824"/>
    </source>
</evidence>
<evidence type="ECO:0000256" key="7">
    <source>
        <dbReference type="ARBA" id="ARBA00022927"/>
    </source>
</evidence>
<evidence type="ECO:0000256" key="9">
    <source>
        <dbReference type="ARBA" id="ARBA00023136"/>
    </source>
</evidence>
<keyword evidence="3 10" id="KW-0853">WD repeat</keyword>
<keyword evidence="6" id="KW-0256">Endoplasmic reticulum</keyword>
<name>A0AAQ3KKW4_9LILI</name>
<evidence type="ECO:0000256" key="5">
    <source>
        <dbReference type="ARBA" id="ARBA00022737"/>
    </source>
</evidence>